<dbReference type="STRING" id="402734.SAMN05660918_2136"/>
<accession>A0A1H6VAP9</accession>
<dbReference type="EMBL" id="FNYA01000005">
    <property type="protein sequence ID" value="SEJ00896.1"/>
    <property type="molecule type" value="Genomic_DNA"/>
</dbReference>
<evidence type="ECO:0000313" key="2">
    <source>
        <dbReference type="EMBL" id="SEJ00896.1"/>
    </source>
</evidence>
<proteinExistence type="predicted"/>
<dbReference type="AlphaFoldDB" id="A0A1H6VAP9"/>
<feature type="chain" id="PRO_5011587724" description="Lipoprotein" evidence="1">
    <location>
        <begin position="19"/>
        <end position="69"/>
    </location>
</feature>
<sequence>MKKIILLSAFVISTLVSCSTEDAPVYNKNSSKTSLNNNDLTNFYMTLRDTTSRETDSLVESVNPKPIKP</sequence>
<name>A0A1H6VAP9_9FLAO</name>
<organism evidence="2 3">
    <name type="scientific">Flavobacterium terrigena</name>
    <dbReference type="NCBI Taxonomy" id="402734"/>
    <lineage>
        <taxon>Bacteria</taxon>
        <taxon>Pseudomonadati</taxon>
        <taxon>Bacteroidota</taxon>
        <taxon>Flavobacteriia</taxon>
        <taxon>Flavobacteriales</taxon>
        <taxon>Flavobacteriaceae</taxon>
        <taxon>Flavobacterium</taxon>
    </lineage>
</organism>
<dbReference type="Proteomes" id="UP000199702">
    <property type="component" value="Unassembled WGS sequence"/>
</dbReference>
<dbReference type="RefSeq" id="WP_091312909.1">
    <property type="nucleotide sequence ID" value="NZ_CBCSJU010000006.1"/>
</dbReference>
<keyword evidence="3" id="KW-1185">Reference proteome</keyword>
<dbReference type="PROSITE" id="PS51257">
    <property type="entry name" value="PROKAR_LIPOPROTEIN"/>
    <property type="match status" value="1"/>
</dbReference>
<reference evidence="3" key="1">
    <citation type="submission" date="2016-10" db="EMBL/GenBank/DDBJ databases">
        <authorList>
            <person name="Varghese N."/>
            <person name="Submissions S."/>
        </authorList>
    </citation>
    <scope>NUCLEOTIDE SEQUENCE [LARGE SCALE GENOMIC DNA]</scope>
    <source>
        <strain evidence="3">DSM 17934</strain>
    </source>
</reference>
<feature type="signal peptide" evidence="1">
    <location>
        <begin position="1"/>
        <end position="18"/>
    </location>
</feature>
<evidence type="ECO:0000313" key="3">
    <source>
        <dbReference type="Proteomes" id="UP000199702"/>
    </source>
</evidence>
<protein>
    <recommendedName>
        <fullName evidence="4">Lipoprotein</fullName>
    </recommendedName>
</protein>
<evidence type="ECO:0000256" key="1">
    <source>
        <dbReference type="SAM" id="SignalP"/>
    </source>
</evidence>
<keyword evidence="1" id="KW-0732">Signal</keyword>
<evidence type="ECO:0008006" key="4">
    <source>
        <dbReference type="Google" id="ProtNLM"/>
    </source>
</evidence>
<gene>
    <name evidence="2" type="ORF">SAMN05660918_2136</name>
</gene>